<feature type="transmembrane region" description="Helical" evidence="1">
    <location>
        <begin position="103"/>
        <end position="127"/>
    </location>
</feature>
<dbReference type="PANTHER" id="PTHR35152">
    <property type="entry name" value="DOMAIN SIGNALLING PROTEIN, PUTATIVE (AFU_ORTHOLOGUE AFUA_5G11310)-RELATED"/>
    <property type="match status" value="1"/>
</dbReference>
<feature type="transmembrane region" description="Helical" evidence="1">
    <location>
        <begin position="171"/>
        <end position="190"/>
    </location>
</feature>
<keyword evidence="1" id="KW-0472">Membrane</keyword>
<evidence type="ECO:0000313" key="3">
    <source>
        <dbReference type="EMBL" id="MCA6065289.1"/>
    </source>
</evidence>
<proteinExistence type="predicted"/>
<feature type="transmembrane region" description="Helical" evidence="1">
    <location>
        <begin position="210"/>
        <end position="238"/>
    </location>
</feature>
<feature type="domain" description="MHYT" evidence="2">
    <location>
        <begin position="5"/>
        <end position="199"/>
    </location>
</feature>
<protein>
    <recommendedName>
        <fullName evidence="2">MHYT domain-containing protein</fullName>
    </recommendedName>
</protein>
<keyword evidence="1" id="KW-1133">Transmembrane helix</keyword>
<feature type="transmembrane region" description="Helical" evidence="1">
    <location>
        <begin position="41"/>
        <end position="65"/>
    </location>
</feature>
<accession>A0ABS7ZUA8</accession>
<dbReference type="Proteomes" id="UP000714380">
    <property type="component" value="Unassembled WGS sequence"/>
</dbReference>
<reference evidence="3 4" key="1">
    <citation type="submission" date="2020-12" db="EMBL/GenBank/DDBJ databases">
        <title>Novel Thalassolituus-related marine hydrocarbonoclastic bacteria mediated algae-derived hydrocarbons mineralization in twilight zone of the northern South China Sea.</title>
        <authorList>
            <person name="Dong C."/>
        </authorList>
    </citation>
    <scope>NUCLEOTIDE SEQUENCE [LARGE SCALE GENOMIC DNA]</scope>
    <source>
        <strain evidence="3 4">IMCC1826</strain>
    </source>
</reference>
<dbReference type="InterPro" id="IPR005330">
    <property type="entry name" value="MHYT_dom"/>
</dbReference>
<dbReference type="RefSeq" id="WP_225677085.1">
    <property type="nucleotide sequence ID" value="NZ_JAEDAH010000104.1"/>
</dbReference>
<feature type="transmembrane region" description="Helical" evidence="1">
    <location>
        <begin position="77"/>
        <end position="96"/>
    </location>
</feature>
<keyword evidence="4" id="KW-1185">Reference proteome</keyword>
<keyword evidence="1" id="KW-0812">Transmembrane</keyword>
<evidence type="ECO:0000259" key="2">
    <source>
        <dbReference type="PROSITE" id="PS50924"/>
    </source>
</evidence>
<dbReference type="Pfam" id="PF03707">
    <property type="entry name" value="MHYT"/>
    <property type="match status" value="3"/>
</dbReference>
<feature type="transmembrane region" description="Helical" evidence="1">
    <location>
        <begin position="139"/>
        <end position="159"/>
    </location>
</feature>
<gene>
    <name evidence="3" type="ORF">I9W95_16960</name>
</gene>
<feature type="transmembrane region" description="Helical" evidence="1">
    <location>
        <begin position="12"/>
        <end position="29"/>
    </location>
</feature>
<sequence length="255" mass="27046">MNAGYDLTLVGVSYLIAILASYCALYFGTQLTRVSGSKRRVWLLLGAISMGMGIWSMHFTGMGAYKMGMPMSYDLTMTVISAIAAVLSSGLALYLISHQAVGVLTLASGSLVMGGGIGLMHYLGMAAMKMTPAVSYDPLWFSVSIAIAVGASAAALAICRFIQTVRGRRAAWLQIAAALVMGAAVCGMRYSGMEAVVVPAGSMPAMDNELSGMALGIPVVLVTVVFSLIAMLTVYADVTERLVEEKRMRQEEEWV</sequence>
<organism evidence="3 4">
    <name type="scientific">Thalassolituus marinus</name>
    <dbReference type="NCBI Taxonomy" id="671053"/>
    <lineage>
        <taxon>Bacteria</taxon>
        <taxon>Pseudomonadati</taxon>
        <taxon>Pseudomonadota</taxon>
        <taxon>Gammaproteobacteria</taxon>
        <taxon>Oceanospirillales</taxon>
        <taxon>Oceanospirillaceae</taxon>
        <taxon>Thalassolituus</taxon>
    </lineage>
</organism>
<evidence type="ECO:0000256" key="1">
    <source>
        <dbReference type="PROSITE-ProRule" id="PRU00244"/>
    </source>
</evidence>
<dbReference type="PROSITE" id="PS50924">
    <property type="entry name" value="MHYT"/>
    <property type="match status" value="1"/>
</dbReference>
<comment type="caution">
    <text evidence="3">The sequence shown here is derived from an EMBL/GenBank/DDBJ whole genome shotgun (WGS) entry which is preliminary data.</text>
</comment>
<dbReference type="PANTHER" id="PTHR35152:SF1">
    <property type="entry name" value="DOMAIN SIGNALLING PROTEIN, PUTATIVE (AFU_ORTHOLOGUE AFUA_5G11310)-RELATED"/>
    <property type="match status" value="1"/>
</dbReference>
<name>A0ABS7ZUA8_9GAMM</name>
<evidence type="ECO:0000313" key="4">
    <source>
        <dbReference type="Proteomes" id="UP000714380"/>
    </source>
</evidence>
<dbReference type="EMBL" id="JAEDAH010000104">
    <property type="protein sequence ID" value="MCA6065289.1"/>
    <property type="molecule type" value="Genomic_DNA"/>
</dbReference>